<gene>
    <name evidence="2" type="ORF">KVT40_004781</name>
</gene>
<dbReference type="EMBL" id="JAESVG020000005">
    <property type="protein sequence ID" value="KAG8627298.1"/>
    <property type="molecule type" value="Genomic_DNA"/>
</dbReference>
<name>A0A8K0PHC0_9PEZI</name>
<dbReference type="InterPro" id="IPR028116">
    <property type="entry name" value="Cis-CaaD-like"/>
</dbReference>
<organism evidence="2 3">
    <name type="scientific">Elsinoe batatas</name>
    <dbReference type="NCBI Taxonomy" id="2601811"/>
    <lineage>
        <taxon>Eukaryota</taxon>
        <taxon>Fungi</taxon>
        <taxon>Dikarya</taxon>
        <taxon>Ascomycota</taxon>
        <taxon>Pezizomycotina</taxon>
        <taxon>Dothideomycetes</taxon>
        <taxon>Dothideomycetidae</taxon>
        <taxon>Myriangiales</taxon>
        <taxon>Elsinoaceae</taxon>
        <taxon>Elsinoe</taxon>
    </lineage>
</organism>
<keyword evidence="3" id="KW-1185">Reference proteome</keyword>
<comment type="caution">
    <text evidence="2">The sequence shown here is derived from an EMBL/GenBank/DDBJ whole genome shotgun (WGS) entry which is preliminary data.</text>
</comment>
<evidence type="ECO:0000313" key="3">
    <source>
        <dbReference type="Proteomes" id="UP000809789"/>
    </source>
</evidence>
<accession>A0A8K0PHC0</accession>
<dbReference type="Proteomes" id="UP000809789">
    <property type="component" value="Unassembled WGS sequence"/>
</dbReference>
<reference evidence="2" key="1">
    <citation type="submission" date="2021-07" db="EMBL/GenBank/DDBJ databases">
        <title>Elsinoe batatas strain:CRI-CJ2 Genome sequencing and assembly.</title>
        <authorList>
            <person name="Huang L."/>
        </authorList>
    </citation>
    <scope>NUCLEOTIDE SEQUENCE</scope>
    <source>
        <strain evidence="2">CRI-CJ2</strain>
    </source>
</reference>
<dbReference type="AlphaFoldDB" id="A0A8K0PHC0"/>
<evidence type="ECO:0000313" key="2">
    <source>
        <dbReference type="EMBL" id="KAG8627298.1"/>
    </source>
</evidence>
<dbReference type="Gene3D" id="3.30.429.10">
    <property type="entry name" value="Macrophage Migration Inhibitory Factor"/>
    <property type="match status" value="1"/>
</dbReference>
<dbReference type="OrthoDB" id="2129288at2759"/>
<dbReference type="InterPro" id="IPR014347">
    <property type="entry name" value="Tautomerase/MIF_sf"/>
</dbReference>
<protein>
    <recommendedName>
        <fullName evidence="1">Tautomerase cis-CaaD-like domain-containing protein</fullName>
    </recommendedName>
</protein>
<dbReference type="Pfam" id="PF14832">
    <property type="entry name" value="Tautomerase_3"/>
    <property type="match status" value="1"/>
</dbReference>
<evidence type="ECO:0000259" key="1">
    <source>
        <dbReference type="Pfam" id="PF14832"/>
    </source>
</evidence>
<proteinExistence type="predicted"/>
<feature type="domain" description="Tautomerase cis-CaaD-like" evidence="1">
    <location>
        <begin position="20"/>
        <end position="92"/>
    </location>
</feature>
<sequence>MEHTFEDEASKQAFSADVTLIDHIAAKIDNVEEQYRDVCYAVSAIAKPHIIDKGWNWEFHVDETERRMWQINGYFPPPSGSEQEKLWERENKTVPYEGMTPRFVEMSPSHQQFEVNLRLPSYGHVLAFWA</sequence>